<keyword evidence="3" id="KW-0862">Zinc</keyword>
<dbReference type="GeneID" id="19014344"/>
<reference evidence="7 8" key="1">
    <citation type="submission" date="2011-10" db="EMBL/GenBank/DDBJ databases">
        <authorList>
            <person name="Genoscope - CEA"/>
        </authorList>
    </citation>
    <scope>NUCLEOTIDE SEQUENCE [LARGE SCALE GENOMIC DNA]</scope>
    <source>
        <strain evidence="7 8">RCC 1105</strain>
    </source>
</reference>
<dbReference type="OrthoDB" id="497650at2759"/>
<evidence type="ECO:0000313" key="8">
    <source>
        <dbReference type="Proteomes" id="UP000198341"/>
    </source>
</evidence>
<protein>
    <recommendedName>
        <fullName evidence="6">RING-type domain-containing protein</fullName>
    </recommendedName>
</protein>
<dbReference type="EMBL" id="FO082271">
    <property type="protein sequence ID" value="CCO17550.1"/>
    <property type="molecule type" value="Genomic_DNA"/>
</dbReference>
<feature type="region of interest" description="Disordered" evidence="5">
    <location>
        <begin position="12"/>
        <end position="36"/>
    </location>
</feature>
<evidence type="ECO:0000256" key="4">
    <source>
        <dbReference type="PROSITE-ProRule" id="PRU00175"/>
    </source>
</evidence>
<keyword evidence="2 4" id="KW-0863">Zinc-finger</keyword>
<dbReference type="Pfam" id="PF13639">
    <property type="entry name" value="zf-RING_2"/>
    <property type="match status" value="1"/>
</dbReference>
<dbReference type="AlphaFoldDB" id="K8EYH8"/>
<dbReference type="STRING" id="41875.K8EYH8"/>
<keyword evidence="8" id="KW-1185">Reference proteome</keyword>
<dbReference type="InterPro" id="IPR013083">
    <property type="entry name" value="Znf_RING/FYVE/PHD"/>
</dbReference>
<evidence type="ECO:0000256" key="2">
    <source>
        <dbReference type="ARBA" id="ARBA00022771"/>
    </source>
</evidence>
<dbReference type="Gene3D" id="3.30.40.10">
    <property type="entry name" value="Zinc/RING finger domain, C3HC4 (zinc finger)"/>
    <property type="match status" value="1"/>
</dbReference>
<dbReference type="RefSeq" id="XP_007511429.1">
    <property type="nucleotide sequence ID" value="XM_007511367.1"/>
</dbReference>
<proteinExistence type="predicted"/>
<dbReference type="Proteomes" id="UP000198341">
    <property type="component" value="Chromosome 8"/>
</dbReference>
<organism evidence="7 8">
    <name type="scientific">Bathycoccus prasinos</name>
    <dbReference type="NCBI Taxonomy" id="41875"/>
    <lineage>
        <taxon>Eukaryota</taxon>
        <taxon>Viridiplantae</taxon>
        <taxon>Chlorophyta</taxon>
        <taxon>Mamiellophyceae</taxon>
        <taxon>Mamiellales</taxon>
        <taxon>Bathycoccaceae</taxon>
        <taxon>Bathycoccus</taxon>
    </lineage>
</organism>
<feature type="region of interest" description="Disordered" evidence="5">
    <location>
        <begin position="254"/>
        <end position="285"/>
    </location>
</feature>
<feature type="compositionally biased region" description="Polar residues" evidence="5">
    <location>
        <begin position="27"/>
        <end position="36"/>
    </location>
</feature>
<dbReference type="eggNOG" id="KOG0800">
    <property type="taxonomic scope" value="Eukaryota"/>
</dbReference>
<evidence type="ECO:0000256" key="1">
    <source>
        <dbReference type="ARBA" id="ARBA00022723"/>
    </source>
</evidence>
<dbReference type="GO" id="GO:0008270">
    <property type="term" value="F:zinc ion binding"/>
    <property type="evidence" value="ECO:0007669"/>
    <property type="project" value="UniProtKB-KW"/>
</dbReference>
<dbReference type="PANTHER" id="PTHR45798">
    <property type="entry name" value="RING-H2 FINGER PROTEIN ATL61-RELATED-RELATED"/>
    <property type="match status" value="1"/>
</dbReference>
<dbReference type="SUPFAM" id="SSF57850">
    <property type="entry name" value="RING/U-box"/>
    <property type="match status" value="1"/>
</dbReference>
<evidence type="ECO:0000256" key="5">
    <source>
        <dbReference type="SAM" id="MobiDB-lite"/>
    </source>
</evidence>
<dbReference type="PANTHER" id="PTHR45798:SF97">
    <property type="entry name" value="ALCOHOL-SENSITIVE RING FINGER PROTEIN 1"/>
    <property type="match status" value="1"/>
</dbReference>
<name>K8EYH8_9CHLO</name>
<feature type="domain" description="RING-type" evidence="6">
    <location>
        <begin position="209"/>
        <end position="251"/>
    </location>
</feature>
<dbReference type="SMART" id="SM00184">
    <property type="entry name" value="RING"/>
    <property type="match status" value="1"/>
</dbReference>
<keyword evidence="1" id="KW-0479">Metal-binding</keyword>
<feature type="region of interest" description="Disordered" evidence="5">
    <location>
        <begin position="183"/>
        <end position="202"/>
    </location>
</feature>
<evidence type="ECO:0000313" key="7">
    <source>
        <dbReference type="EMBL" id="CCO17550.1"/>
    </source>
</evidence>
<evidence type="ECO:0000256" key="3">
    <source>
        <dbReference type="ARBA" id="ARBA00022833"/>
    </source>
</evidence>
<sequence>MEALFNNALSSTLASRRGGGGGDQHPETTTTTSGDVIQLEPNTNREITFRVWCHGSCARFTCASTLDEEHLPPTCPACGESEFLELVPFRETVEEHGLFSEGAVWTEYDRPARRLPSPPPTRQPPLAFDRMRMIEDMIERSMNGDGNVNFFDLDDRRFEQPLSEKAREETLRRFTMIEENKGEMDGKTKTKKRKIRKGGGENEKDETQCAVCLDEMKKGEEMCELKKCGHVFHYECVDEWFKSKNSCPVCRDVLEKTSTTPRKSPGSRSGGGGRGFRNASQQRRR</sequence>
<dbReference type="PROSITE" id="PS50089">
    <property type="entry name" value="ZF_RING_2"/>
    <property type="match status" value="1"/>
</dbReference>
<evidence type="ECO:0000259" key="6">
    <source>
        <dbReference type="PROSITE" id="PS50089"/>
    </source>
</evidence>
<gene>
    <name evidence="7" type="ORF">Bathy08g03650</name>
</gene>
<dbReference type="KEGG" id="bpg:Bathy08g03650"/>
<dbReference type="InterPro" id="IPR052788">
    <property type="entry name" value="RING-type_E3_ligase_ATL"/>
</dbReference>
<accession>K8EYH8</accession>
<dbReference type="InterPro" id="IPR001841">
    <property type="entry name" value="Znf_RING"/>
</dbReference>